<evidence type="ECO:0000313" key="2">
    <source>
        <dbReference type="Proteomes" id="UP000270219"/>
    </source>
</evidence>
<gene>
    <name evidence="1" type="ORF">D8M04_00475</name>
</gene>
<proteinExistence type="predicted"/>
<dbReference type="RefSeq" id="WP_121520324.1">
    <property type="nucleotide sequence ID" value="NZ_RCHR01000001.1"/>
</dbReference>
<evidence type="ECO:0000313" key="1">
    <source>
        <dbReference type="EMBL" id="RLL47790.1"/>
    </source>
</evidence>
<dbReference type="OrthoDB" id="2721802at2"/>
<dbReference type="AlphaFoldDB" id="A0A498DL73"/>
<dbReference type="EMBL" id="RCHR01000001">
    <property type="protein sequence ID" value="RLL47790.1"/>
    <property type="molecule type" value="Genomic_DNA"/>
</dbReference>
<name>A0A498DL73_9BACI</name>
<dbReference type="InterPro" id="IPR049728">
    <property type="entry name" value="BA3454-like"/>
</dbReference>
<accession>A0A498DL73</accession>
<reference evidence="1 2" key="1">
    <citation type="submission" date="2018-10" db="EMBL/GenBank/DDBJ databases">
        <title>Oceanobacillus sp. YLB-02 draft genome.</title>
        <authorList>
            <person name="Yu L."/>
        </authorList>
    </citation>
    <scope>NUCLEOTIDE SEQUENCE [LARGE SCALE GENOMIC DNA]</scope>
    <source>
        <strain evidence="1 2">YLB-02</strain>
    </source>
</reference>
<sequence>MIQVNVTLDYEGQLYHTNVIASRETQDEEIFELAMSQIQRQWEEPIDY</sequence>
<organism evidence="1 2">
    <name type="scientific">Oceanobacillus piezotolerans</name>
    <dbReference type="NCBI Taxonomy" id="2448030"/>
    <lineage>
        <taxon>Bacteria</taxon>
        <taxon>Bacillati</taxon>
        <taxon>Bacillota</taxon>
        <taxon>Bacilli</taxon>
        <taxon>Bacillales</taxon>
        <taxon>Bacillaceae</taxon>
        <taxon>Oceanobacillus</taxon>
    </lineage>
</organism>
<keyword evidence="2" id="KW-1185">Reference proteome</keyword>
<protein>
    <submittedName>
        <fullName evidence="1">BA3454 family stress response protein</fullName>
    </submittedName>
</protein>
<dbReference type="NCBIfam" id="NF033491">
    <property type="entry name" value="BA3454_fam"/>
    <property type="match status" value="1"/>
</dbReference>
<comment type="caution">
    <text evidence="1">The sequence shown here is derived from an EMBL/GenBank/DDBJ whole genome shotgun (WGS) entry which is preliminary data.</text>
</comment>
<dbReference type="Proteomes" id="UP000270219">
    <property type="component" value="Unassembled WGS sequence"/>
</dbReference>